<keyword evidence="6" id="KW-1185">Reference proteome</keyword>
<dbReference type="InterPro" id="IPR000760">
    <property type="entry name" value="Inositol_monophosphatase-like"/>
</dbReference>
<sequence length="278" mass="29857">MTLTSTEWGNLIEVVRSAASQHILPRFRNLEASDVSTKSSPTDLVTLADTEAEAAMTAALLAQWSDTVVVGEEAIAEDPSKLAAIGAATRVVILDPVDGTWNFAKGLALFGMIAAVVESGKTVAGMLYDPVLDDWIVGSEGERAFYTRPGAADRQLRTSSLTNPEQMSGYVPLGLLPREARGEVIRRTADFNRVSSLRCACHEYRMLAQGHVEFALSGPIPNAWDHAAGALIVERSGGVARMLDGSPYKPELTSGYVLTAASQEVWDICAERFAFLLA</sequence>
<dbReference type="GO" id="GO:0007165">
    <property type="term" value="P:signal transduction"/>
    <property type="evidence" value="ECO:0007669"/>
    <property type="project" value="TreeGrafter"/>
</dbReference>
<evidence type="ECO:0000313" key="6">
    <source>
        <dbReference type="Proteomes" id="UP000201613"/>
    </source>
</evidence>
<keyword evidence="2 4" id="KW-0479">Metal-binding</keyword>
<proteinExistence type="inferred from homology"/>
<dbReference type="InterPro" id="IPR020550">
    <property type="entry name" value="Inositol_monophosphatase_CS"/>
</dbReference>
<dbReference type="PANTHER" id="PTHR20854:SF4">
    <property type="entry name" value="INOSITOL-1-MONOPHOSPHATASE-RELATED"/>
    <property type="match status" value="1"/>
</dbReference>
<dbReference type="SUPFAM" id="SSF56655">
    <property type="entry name" value="Carbohydrate phosphatase"/>
    <property type="match status" value="1"/>
</dbReference>
<evidence type="ECO:0000256" key="1">
    <source>
        <dbReference type="ARBA" id="ARBA00009759"/>
    </source>
</evidence>
<keyword evidence="5" id="KW-0378">Hydrolase</keyword>
<organism evidence="5 6">
    <name type="scientific">Flavimaricola marinus</name>
    <dbReference type="NCBI Taxonomy" id="1819565"/>
    <lineage>
        <taxon>Bacteria</taxon>
        <taxon>Pseudomonadati</taxon>
        <taxon>Pseudomonadota</taxon>
        <taxon>Alphaproteobacteria</taxon>
        <taxon>Rhodobacterales</taxon>
        <taxon>Paracoccaceae</taxon>
        <taxon>Flavimaricola</taxon>
    </lineage>
</organism>
<comment type="cofactor">
    <cofactor evidence="4">
        <name>Mg(2+)</name>
        <dbReference type="ChEBI" id="CHEBI:18420"/>
    </cofactor>
</comment>
<accession>A0A238LHA6</accession>
<reference evidence="5 6" key="1">
    <citation type="submission" date="2017-05" db="EMBL/GenBank/DDBJ databases">
        <authorList>
            <person name="Song R."/>
            <person name="Chenine A.L."/>
            <person name="Ruprecht R.M."/>
        </authorList>
    </citation>
    <scope>NUCLEOTIDE SEQUENCE [LARGE SCALE GENOMIC DNA]</scope>
    <source>
        <strain evidence="5 6">CECT 8899</strain>
    </source>
</reference>
<dbReference type="GO" id="GO:0046854">
    <property type="term" value="P:phosphatidylinositol phosphate biosynthetic process"/>
    <property type="evidence" value="ECO:0007669"/>
    <property type="project" value="InterPro"/>
</dbReference>
<keyword evidence="3 4" id="KW-0460">Magnesium</keyword>
<name>A0A238LHA6_9RHOB</name>
<feature type="binding site" evidence="4">
    <location>
        <position position="98"/>
    </location>
    <ligand>
        <name>Mg(2+)</name>
        <dbReference type="ChEBI" id="CHEBI:18420"/>
        <label>1</label>
        <note>catalytic</note>
    </ligand>
</feature>
<dbReference type="Pfam" id="PF00459">
    <property type="entry name" value="Inositol_P"/>
    <property type="match status" value="1"/>
</dbReference>
<dbReference type="RefSeq" id="WP_093993148.1">
    <property type="nucleotide sequence ID" value="NZ_FXZK01000006.1"/>
</dbReference>
<evidence type="ECO:0000256" key="3">
    <source>
        <dbReference type="ARBA" id="ARBA00022842"/>
    </source>
</evidence>
<dbReference type="GO" id="GO:0006020">
    <property type="term" value="P:inositol metabolic process"/>
    <property type="evidence" value="ECO:0007669"/>
    <property type="project" value="TreeGrafter"/>
</dbReference>
<evidence type="ECO:0000313" key="5">
    <source>
        <dbReference type="EMBL" id="SMY08962.1"/>
    </source>
</evidence>
<gene>
    <name evidence="5" type="primary">suhB_3</name>
    <name evidence="5" type="ORF">LOM8899_03122</name>
</gene>
<protein>
    <submittedName>
        <fullName evidence="5">Inositol-1-monophosphatase</fullName>
        <ecNumber evidence="5">3.1.3.25</ecNumber>
    </submittedName>
</protein>
<dbReference type="AlphaFoldDB" id="A0A238LHA6"/>
<evidence type="ECO:0000256" key="2">
    <source>
        <dbReference type="ARBA" id="ARBA00022723"/>
    </source>
</evidence>
<dbReference type="EMBL" id="FXZK01000006">
    <property type="protein sequence ID" value="SMY08962.1"/>
    <property type="molecule type" value="Genomic_DNA"/>
</dbReference>
<dbReference type="GO" id="GO:0046872">
    <property type="term" value="F:metal ion binding"/>
    <property type="evidence" value="ECO:0007669"/>
    <property type="project" value="UniProtKB-KW"/>
</dbReference>
<evidence type="ECO:0000256" key="4">
    <source>
        <dbReference type="PIRSR" id="PIRSR600760-2"/>
    </source>
</evidence>
<dbReference type="PROSITE" id="PS00630">
    <property type="entry name" value="IMP_2"/>
    <property type="match status" value="1"/>
</dbReference>
<dbReference type="Gene3D" id="3.40.190.80">
    <property type="match status" value="1"/>
</dbReference>
<dbReference type="OrthoDB" id="9785695at2"/>
<feature type="binding site" evidence="4">
    <location>
        <position position="72"/>
    </location>
    <ligand>
        <name>Mg(2+)</name>
        <dbReference type="ChEBI" id="CHEBI:18420"/>
        <label>1</label>
        <note>catalytic</note>
    </ligand>
</feature>
<dbReference type="Gene3D" id="3.30.540.10">
    <property type="entry name" value="Fructose-1,6-Bisphosphatase, subunit A, domain 1"/>
    <property type="match status" value="1"/>
</dbReference>
<comment type="similarity">
    <text evidence="1">Belongs to the inositol monophosphatase superfamily.</text>
</comment>
<feature type="binding site" evidence="4">
    <location>
        <position position="95"/>
    </location>
    <ligand>
        <name>Mg(2+)</name>
        <dbReference type="ChEBI" id="CHEBI:18420"/>
        <label>1</label>
        <note>catalytic</note>
    </ligand>
</feature>
<dbReference type="GO" id="GO:0008934">
    <property type="term" value="F:inositol monophosphate 1-phosphatase activity"/>
    <property type="evidence" value="ECO:0007669"/>
    <property type="project" value="TreeGrafter"/>
</dbReference>
<feature type="binding site" evidence="4">
    <location>
        <position position="225"/>
    </location>
    <ligand>
        <name>Mg(2+)</name>
        <dbReference type="ChEBI" id="CHEBI:18420"/>
        <label>1</label>
        <note>catalytic</note>
    </ligand>
</feature>
<dbReference type="EC" id="3.1.3.25" evidence="5"/>
<dbReference type="PANTHER" id="PTHR20854">
    <property type="entry name" value="INOSITOL MONOPHOSPHATASE"/>
    <property type="match status" value="1"/>
</dbReference>
<dbReference type="Proteomes" id="UP000201613">
    <property type="component" value="Unassembled WGS sequence"/>
</dbReference>